<keyword evidence="1" id="KW-1133">Transmembrane helix</keyword>
<keyword evidence="3" id="KW-1185">Reference proteome</keyword>
<reference evidence="2" key="1">
    <citation type="journal article" date="2023" name="PLoS Negl. Trop. Dis.">
        <title>A genome sequence for Biomphalaria pfeifferi, the major vector snail for the human-infecting parasite Schistosoma mansoni.</title>
        <authorList>
            <person name="Bu L."/>
            <person name="Lu L."/>
            <person name="Laidemitt M.R."/>
            <person name="Zhang S.M."/>
            <person name="Mutuku M."/>
            <person name="Mkoji G."/>
            <person name="Steinauer M."/>
            <person name="Loker E.S."/>
        </authorList>
    </citation>
    <scope>NUCLEOTIDE SEQUENCE</scope>
    <source>
        <strain evidence="2">KasaAsao</strain>
    </source>
</reference>
<keyword evidence="1" id="KW-0472">Membrane</keyword>
<evidence type="ECO:0000256" key="1">
    <source>
        <dbReference type="SAM" id="Phobius"/>
    </source>
</evidence>
<feature type="transmembrane region" description="Helical" evidence="1">
    <location>
        <begin position="21"/>
        <end position="46"/>
    </location>
</feature>
<sequence>MLRANKLVGSARDRVTLTYNILMMSFSAIGSMWAGFKGFIFLSHWVNVAWVQRICLSQPLGQCGLGSKDSSFSAIGSMWAGFKGFVFLSHWVNVGWVQRIRLSQPLGQCGLGSKDSSFLAIGSMWAGFKGFAFLTQ</sequence>
<evidence type="ECO:0000313" key="2">
    <source>
        <dbReference type="EMBL" id="KAK0047007.1"/>
    </source>
</evidence>
<reference evidence="2" key="2">
    <citation type="submission" date="2023-04" db="EMBL/GenBank/DDBJ databases">
        <authorList>
            <person name="Bu L."/>
            <person name="Lu L."/>
            <person name="Laidemitt M.R."/>
            <person name="Zhang S.M."/>
            <person name="Mutuku M."/>
            <person name="Mkoji G."/>
            <person name="Steinauer M."/>
            <person name="Loker E.S."/>
        </authorList>
    </citation>
    <scope>NUCLEOTIDE SEQUENCE</scope>
    <source>
        <strain evidence="2">KasaAsao</strain>
        <tissue evidence="2">Whole Snail</tissue>
    </source>
</reference>
<accession>A0AAD8B2V7</accession>
<dbReference type="EMBL" id="JASAOG010000157">
    <property type="protein sequence ID" value="KAK0047007.1"/>
    <property type="molecule type" value="Genomic_DNA"/>
</dbReference>
<dbReference type="AlphaFoldDB" id="A0AAD8B2V7"/>
<organism evidence="2 3">
    <name type="scientific">Biomphalaria pfeifferi</name>
    <name type="common">Bloodfluke planorb</name>
    <name type="synonym">Freshwater snail</name>
    <dbReference type="NCBI Taxonomy" id="112525"/>
    <lineage>
        <taxon>Eukaryota</taxon>
        <taxon>Metazoa</taxon>
        <taxon>Spiralia</taxon>
        <taxon>Lophotrochozoa</taxon>
        <taxon>Mollusca</taxon>
        <taxon>Gastropoda</taxon>
        <taxon>Heterobranchia</taxon>
        <taxon>Euthyneura</taxon>
        <taxon>Panpulmonata</taxon>
        <taxon>Hygrophila</taxon>
        <taxon>Lymnaeoidea</taxon>
        <taxon>Planorbidae</taxon>
        <taxon>Biomphalaria</taxon>
    </lineage>
</organism>
<proteinExistence type="predicted"/>
<name>A0AAD8B2V7_BIOPF</name>
<evidence type="ECO:0000313" key="3">
    <source>
        <dbReference type="Proteomes" id="UP001233172"/>
    </source>
</evidence>
<gene>
    <name evidence="2" type="ORF">Bpfe_023575</name>
</gene>
<protein>
    <submittedName>
        <fullName evidence="2">Uncharacterized protein</fullName>
    </submittedName>
</protein>
<dbReference type="Proteomes" id="UP001233172">
    <property type="component" value="Unassembled WGS sequence"/>
</dbReference>
<comment type="caution">
    <text evidence="2">The sequence shown here is derived from an EMBL/GenBank/DDBJ whole genome shotgun (WGS) entry which is preliminary data.</text>
</comment>
<keyword evidence="1" id="KW-0812">Transmembrane</keyword>